<sequence length="495" mass="54965">MVSNTIAAEGVDINRHQGSQDHGVPQELRPSQVQASSEGDNGKDRPARGASVSSGKVGKVGGEVQDPILDFDPSSSSSSSDFKLESWSNSRLPPKLRSDAMSKRISLTNLAKMVEEKKGKKVDESKGTRALREGKGGHAIPEPKKAKSTPNEVMIVAARPVAPREGTSFDKEEVDKLELDRMVSKLFHILGQGVMVGSSLARRGWEMFNEIMLQQDRATSLEGEMTRVKEERDASTNRLAKLELLATKLKEREARAKTGYRGVQIFSPEFWPSQVQASSEGDNGKDRPVRGASISSKKVAMSKRISLTKLAKKVEEKKGKERKGKEAMPIPEPKKAQATPNEVTIVAARPVAPREGTSVNPVAALGPRVNMFRSAATAKKILKTYIPQFDKEEVDKLELDWMVSKLFHILGQAVVVGSSLARQGWEMFNEITLQQDQAASLEVENEDSHYFEKGFDFYKRQLSHYYPNTCIDQDAMDMYRYLIVKEEAEANEKEE</sequence>
<evidence type="ECO:0000256" key="2">
    <source>
        <dbReference type="SAM" id="MobiDB-lite"/>
    </source>
</evidence>
<evidence type="ECO:0000256" key="1">
    <source>
        <dbReference type="SAM" id="Coils"/>
    </source>
</evidence>
<feature type="compositionally biased region" description="Polar residues" evidence="2">
    <location>
        <begin position="29"/>
        <end position="39"/>
    </location>
</feature>
<accession>A0A7J0FBS2</accession>
<dbReference type="EMBL" id="BJWL01000010">
    <property type="protein sequence ID" value="GFY95337.1"/>
    <property type="molecule type" value="Genomic_DNA"/>
</dbReference>
<feature type="compositionally biased region" description="Basic and acidic residues" evidence="2">
    <location>
        <begin position="312"/>
        <end position="326"/>
    </location>
</feature>
<name>A0A7J0FBS2_9ERIC</name>
<keyword evidence="4" id="KW-1185">Reference proteome</keyword>
<dbReference type="AlphaFoldDB" id="A0A7J0FBS2"/>
<comment type="caution">
    <text evidence="3">The sequence shown here is derived from an EMBL/GenBank/DDBJ whole genome shotgun (WGS) entry which is preliminary data.</text>
</comment>
<evidence type="ECO:0000313" key="3">
    <source>
        <dbReference type="EMBL" id="GFY95337.1"/>
    </source>
</evidence>
<feature type="region of interest" description="Disordered" evidence="2">
    <location>
        <begin position="312"/>
        <end position="339"/>
    </location>
</feature>
<evidence type="ECO:0000313" key="4">
    <source>
        <dbReference type="Proteomes" id="UP000585474"/>
    </source>
</evidence>
<feature type="region of interest" description="Disordered" evidence="2">
    <location>
        <begin position="274"/>
        <end position="297"/>
    </location>
</feature>
<organism evidence="3 4">
    <name type="scientific">Actinidia rufa</name>
    <dbReference type="NCBI Taxonomy" id="165716"/>
    <lineage>
        <taxon>Eukaryota</taxon>
        <taxon>Viridiplantae</taxon>
        <taxon>Streptophyta</taxon>
        <taxon>Embryophyta</taxon>
        <taxon>Tracheophyta</taxon>
        <taxon>Spermatophyta</taxon>
        <taxon>Magnoliopsida</taxon>
        <taxon>eudicotyledons</taxon>
        <taxon>Gunneridae</taxon>
        <taxon>Pentapetalae</taxon>
        <taxon>asterids</taxon>
        <taxon>Ericales</taxon>
        <taxon>Actinidiaceae</taxon>
        <taxon>Actinidia</taxon>
    </lineage>
</organism>
<protein>
    <submittedName>
        <fullName evidence="3">Uncharacterized protein</fullName>
    </submittedName>
</protein>
<dbReference type="Proteomes" id="UP000585474">
    <property type="component" value="Unassembled WGS sequence"/>
</dbReference>
<feature type="region of interest" description="Disordered" evidence="2">
    <location>
        <begin position="1"/>
        <end position="95"/>
    </location>
</feature>
<reference evidence="3 4" key="1">
    <citation type="submission" date="2019-07" db="EMBL/GenBank/DDBJ databases">
        <title>De Novo Assembly of kiwifruit Actinidia rufa.</title>
        <authorList>
            <person name="Sugita-Konishi S."/>
            <person name="Sato K."/>
            <person name="Mori E."/>
            <person name="Abe Y."/>
            <person name="Kisaki G."/>
            <person name="Hamano K."/>
            <person name="Suezawa K."/>
            <person name="Otani M."/>
            <person name="Fukuda T."/>
            <person name="Manabe T."/>
            <person name="Gomi K."/>
            <person name="Tabuchi M."/>
            <person name="Akimitsu K."/>
            <person name="Kataoka I."/>
        </authorList>
    </citation>
    <scope>NUCLEOTIDE SEQUENCE [LARGE SCALE GENOMIC DNA]</scope>
    <source>
        <strain evidence="4">cv. Fuchu</strain>
    </source>
</reference>
<feature type="coiled-coil region" evidence="1">
    <location>
        <begin position="225"/>
        <end position="252"/>
    </location>
</feature>
<gene>
    <name evidence="3" type="ORF">Acr_10g0007220</name>
</gene>
<keyword evidence="1" id="KW-0175">Coiled coil</keyword>
<proteinExistence type="predicted"/>